<accession>A0A1N6URD7</accession>
<keyword evidence="5" id="KW-0547">Nucleotide-binding</keyword>
<dbReference type="Pfam" id="PF07730">
    <property type="entry name" value="HisKA_3"/>
    <property type="match status" value="1"/>
</dbReference>
<gene>
    <name evidence="12" type="ORF">SAMN05518682_3312</name>
</gene>
<feature type="domain" description="Histidine kinase/HSP90-like ATPase" evidence="10">
    <location>
        <begin position="318"/>
        <end position="404"/>
    </location>
</feature>
<keyword evidence="4" id="KW-0808">Transferase</keyword>
<evidence type="ECO:0000256" key="2">
    <source>
        <dbReference type="ARBA" id="ARBA00012438"/>
    </source>
</evidence>
<dbReference type="AlphaFoldDB" id="A0A1N6URD7"/>
<evidence type="ECO:0000256" key="3">
    <source>
        <dbReference type="ARBA" id="ARBA00022553"/>
    </source>
</evidence>
<dbReference type="PANTHER" id="PTHR24421:SF10">
    <property type="entry name" value="NITRATE_NITRITE SENSOR PROTEIN NARQ"/>
    <property type="match status" value="1"/>
</dbReference>
<keyword evidence="13" id="KW-1185">Reference proteome</keyword>
<evidence type="ECO:0000256" key="7">
    <source>
        <dbReference type="ARBA" id="ARBA00022840"/>
    </source>
</evidence>
<proteinExistence type="predicted"/>
<feature type="transmembrane region" description="Helical" evidence="9">
    <location>
        <begin position="74"/>
        <end position="96"/>
    </location>
</feature>
<evidence type="ECO:0000256" key="6">
    <source>
        <dbReference type="ARBA" id="ARBA00022777"/>
    </source>
</evidence>
<keyword evidence="8" id="KW-0902">Two-component regulatory system</keyword>
<dbReference type="EC" id="2.7.13.3" evidence="2"/>
<sequence length="407" mass="43261">MPPTTRLPVWAQDLATALVAGAVWFSVVMVMERGDYWYPRFPDSYRVAGLGIVLALALRRVAPGPLFWGTVTLYPLAIPWIMQTPFELVPLMIAAFAATRSGAVPPVLATVGAGLAAFALQLAGRPGLVLPPRPFFVEELWVANSPSDVVLALALVLVAVAAGYFFRRLALTSESLRERNAELQALQAELAERAVLAERTRIARELHDVVAHHMSAIVVRAQAADRVAANRPDAPAEAVRWIADEGKQALTAMRSVVQVLRRGTEADGGTAALAPTPDGDRAADELRAAARRLRDAGRAVDLTLPDPWPATSAESGLAVVRIAQEALTNVLLHSLAHDVTVTLTDRAGDLRLRVHDAGPPLPSTDGRQGHGLTSMRERALAAGGALSAGPDGRGGWTVEARVPRAAA</sequence>
<feature type="domain" description="Signal transduction histidine kinase subgroup 3 dimerisation and phosphoacceptor" evidence="11">
    <location>
        <begin position="198"/>
        <end position="263"/>
    </location>
</feature>
<dbReference type="GO" id="GO:0005524">
    <property type="term" value="F:ATP binding"/>
    <property type="evidence" value="ECO:0007669"/>
    <property type="project" value="UniProtKB-KW"/>
</dbReference>
<dbReference type="InterPro" id="IPR036890">
    <property type="entry name" value="HATPase_C_sf"/>
</dbReference>
<feature type="transmembrane region" description="Helical" evidence="9">
    <location>
        <begin position="103"/>
        <end position="123"/>
    </location>
</feature>
<evidence type="ECO:0000259" key="11">
    <source>
        <dbReference type="Pfam" id="PF07730"/>
    </source>
</evidence>
<dbReference type="InterPro" id="IPR003594">
    <property type="entry name" value="HATPase_dom"/>
</dbReference>
<dbReference type="GO" id="GO:0000155">
    <property type="term" value="F:phosphorelay sensor kinase activity"/>
    <property type="evidence" value="ECO:0007669"/>
    <property type="project" value="InterPro"/>
</dbReference>
<dbReference type="Proteomes" id="UP000186235">
    <property type="component" value="Unassembled WGS sequence"/>
</dbReference>
<feature type="transmembrane region" description="Helical" evidence="9">
    <location>
        <begin position="14"/>
        <end position="32"/>
    </location>
</feature>
<dbReference type="GO" id="GO:0016020">
    <property type="term" value="C:membrane"/>
    <property type="evidence" value="ECO:0007669"/>
    <property type="project" value="InterPro"/>
</dbReference>
<protein>
    <recommendedName>
        <fullName evidence="2">histidine kinase</fullName>
        <ecNumber evidence="2">2.7.13.3</ecNumber>
    </recommendedName>
</protein>
<evidence type="ECO:0000256" key="9">
    <source>
        <dbReference type="SAM" id="Phobius"/>
    </source>
</evidence>
<evidence type="ECO:0000256" key="8">
    <source>
        <dbReference type="ARBA" id="ARBA00023012"/>
    </source>
</evidence>
<keyword evidence="9" id="KW-0812">Transmembrane</keyword>
<dbReference type="InterPro" id="IPR011712">
    <property type="entry name" value="Sig_transdc_His_kin_sub3_dim/P"/>
</dbReference>
<evidence type="ECO:0000256" key="5">
    <source>
        <dbReference type="ARBA" id="ARBA00022741"/>
    </source>
</evidence>
<evidence type="ECO:0000313" key="12">
    <source>
        <dbReference type="EMBL" id="SIQ68052.1"/>
    </source>
</evidence>
<evidence type="ECO:0000313" key="13">
    <source>
        <dbReference type="Proteomes" id="UP000186235"/>
    </source>
</evidence>
<comment type="catalytic activity">
    <reaction evidence="1">
        <text>ATP + protein L-histidine = ADP + protein N-phospho-L-histidine.</text>
        <dbReference type="EC" id="2.7.13.3"/>
    </reaction>
</comment>
<keyword evidence="9" id="KW-1133">Transmembrane helix</keyword>
<dbReference type="Pfam" id="PF02518">
    <property type="entry name" value="HATPase_c"/>
    <property type="match status" value="1"/>
</dbReference>
<dbReference type="Gene3D" id="1.20.5.1930">
    <property type="match status" value="1"/>
</dbReference>
<dbReference type="PANTHER" id="PTHR24421">
    <property type="entry name" value="NITRATE/NITRITE SENSOR PROTEIN NARX-RELATED"/>
    <property type="match status" value="1"/>
</dbReference>
<dbReference type="Gene3D" id="3.30.565.10">
    <property type="entry name" value="Histidine kinase-like ATPase, C-terminal domain"/>
    <property type="match status" value="1"/>
</dbReference>
<keyword evidence="7" id="KW-0067">ATP-binding</keyword>
<feature type="transmembrane region" description="Helical" evidence="9">
    <location>
        <begin position="44"/>
        <end position="62"/>
    </location>
</feature>
<name>A0A1N6URD7_9MICO</name>
<evidence type="ECO:0000256" key="4">
    <source>
        <dbReference type="ARBA" id="ARBA00022679"/>
    </source>
</evidence>
<dbReference type="CDD" id="cd16917">
    <property type="entry name" value="HATPase_UhpB-NarQ-NarX-like"/>
    <property type="match status" value="1"/>
</dbReference>
<dbReference type="GO" id="GO:0046983">
    <property type="term" value="F:protein dimerization activity"/>
    <property type="evidence" value="ECO:0007669"/>
    <property type="project" value="InterPro"/>
</dbReference>
<evidence type="ECO:0000256" key="1">
    <source>
        <dbReference type="ARBA" id="ARBA00000085"/>
    </source>
</evidence>
<dbReference type="InterPro" id="IPR050482">
    <property type="entry name" value="Sensor_HK_TwoCompSys"/>
</dbReference>
<dbReference type="SUPFAM" id="SSF55874">
    <property type="entry name" value="ATPase domain of HSP90 chaperone/DNA topoisomerase II/histidine kinase"/>
    <property type="match status" value="1"/>
</dbReference>
<dbReference type="RefSeq" id="WP_143311176.1">
    <property type="nucleotide sequence ID" value="NZ_FTMI01000006.1"/>
</dbReference>
<keyword evidence="6 12" id="KW-0418">Kinase</keyword>
<feature type="transmembrane region" description="Helical" evidence="9">
    <location>
        <begin position="149"/>
        <end position="166"/>
    </location>
</feature>
<organism evidence="12 13">
    <name type="scientific">Cellulosimicrobium aquatile</name>
    <dbReference type="NCBI Taxonomy" id="1612203"/>
    <lineage>
        <taxon>Bacteria</taxon>
        <taxon>Bacillati</taxon>
        <taxon>Actinomycetota</taxon>
        <taxon>Actinomycetes</taxon>
        <taxon>Micrococcales</taxon>
        <taxon>Promicromonosporaceae</taxon>
        <taxon>Cellulosimicrobium</taxon>
    </lineage>
</organism>
<evidence type="ECO:0000259" key="10">
    <source>
        <dbReference type="Pfam" id="PF02518"/>
    </source>
</evidence>
<dbReference type="EMBL" id="FTMI01000006">
    <property type="protein sequence ID" value="SIQ68052.1"/>
    <property type="molecule type" value="Genomic_DNA"/>
</dbReference>
<reference evidence="13" key="1">
    <citation type="submission" date="2017-01" db="EMBL/GenBank/DDBJ databases">
        <authorList>
            <person name="Varghese N."/>
            <person name="Submissions S."/>
        </authorList>
    </citation>
    <scope>NUCLEOTIDE SEQUENCE [LARGE SCALE GENOMIC DNA]</scope>
    <source>
        <strain evidence="13">3bp</strain>
    </source>
</reference>
<keyword evidence="9" id="KW-0472">Membrane</keyword>
<keyword evidence="3" id="KW-0597">Phosphoprotein</keyword>